<dbReference type="InterPro" id="IPR013418">
    <property type="entry name" value="CRISPR-assoc_prot_Cas7/Csd2"/>
</dbReference>
<evidence type="ECO:0000313" key="2">
    <source>
        <dbReference type="EMBL" id="ABN07018.1"/>
    </source>
</evidence>
<dbReference type="GO" id="GO:0043571">
    <property type="term" value="P:maintenance of CRISPR repeat elements"/>
    <property type="evidence" value="ECO:0007669"/>
    <property type="project" value="InterPro"/>
</dbReference>
<dbReference type="AlphaFoldDB" id="A2SRR2"/>
<evidence type="ECO:0000256" key="1">
    <source>
        <dbReference type="SAM" id="MobiDB-lite"/>
    </source>
</evidence>
<dbReference type="KEGG" id="mla:Mlab_0847"/>
<keyword evidence="3" id="KW-1185">Reference proteome</keyword>
<sequence length="307" mass="34200">MTALNNKIDFAVVISAKNANPNGDPLNGNCPRTNFAGIGEMSDVCIKRKLRNRLQDMGQPVFVQSLDRRTDSFLSLKDRADGCEAFKTALADNKKDDAEKIACKEWIDVRSFGQVFAYKGKKQNKKNKNEQKNDSESEDGEEGCVSIGIRGPVSVHPAFSVDAVEITSQQIVKSVNGETDKKNPYKRGSDTMGLKHRVDFGLYVFYGSINCQLAEKTGFSDEDAESIKEALMTLFENDASSARPEGSMEVVQVAWWKHNSKSGQYSSAKVHRTLHVEKRKETPMSVDDYAIKIDDLEGLKPEIFEGR</sequence>
<accession>A2SRR2</accession>
<dbReference type="EMBL" id="CP000559">
    <property type="protein sequence ID" value="ABN07018.1"/>
    <property type="molecule type" value="Genomic_DNA"/>
</dbReference>
<evidence type="ECO:0000313" key="3">
    <source>
        <dbReference type="Proteomes" id="UP000000365"/>
    </source>
</evidence>
<dbReference type="InterPro" id="IPR006482">
    <property type="entry name" value="Cas7_Csh2/Csh2"/>
</dbReference>
<dbReference type="Proteomes" id="UP000000365">
    <property type="component" value="Chromosome"/>
</dbReference>
<dbReference type="GeneID" id="4795195"/>
<dbReference type="STRING" id="410358.Mlab_0847"/>
<dbReference type="OrthoDB" id="42298at2157"/>
<gene>
    <name evidence="2" type="ordered locus">Mlab_0847</name>
</gene>
<dbReference type="Pfam" id="PF05107">
    <property type="entry name" value="Cas_Cas7"/>
    <property type="match status" value="1"/>
</dbReference>
<organism evidence="2 3">
    <name type="scientific">Methanocorpusculum labreanum (strain ATCC 43576 / DSM 4855 / Z)</name>
    <dbReference type="NCBI Taxonomy" id="410358"/>
    <lineage>
        <taxon>Archaea</taxon>
        <taxon>Methanobacteriati</taxon>
        <taxon>Methanobacteriota</taxon>
        <taxon>Stenosarchaea group</taxon>
        <taxon>Methanomicrobia</taxon>
        <taxon>Methanomicrobiales</taxon>
        <taxon>Methanocorpusculaceae</taxon>
        <taxon>Methanocorpusculum</taxon>
    </lineage>
</organism>
<dbReference type="eggNOG" id="arCOG02757">
    <property type="taxonomic scope" value="Archaea"/>
</dbReference>
<proteinExistence type="predicted"/>
<dbReference type="RefSeq" id="WP_011833219.1">
    <property type="nucleotide sequence ID" value="NC_008942.1"/>
</dbReference>
<dbReference type="HOGENOM" id="CLU_071770_2_0_2"/>
<protein>
    <submittedName>
        <fullName evidence="2">CRISPR-associated protein, Csd2 family</fullName>
    </submittedName>
</protein>
<dbReference type="NCBIfam" id="TIGR02589">
    <property type="entry name" value="cas_Csd2"/>
    <property type="match status" value="1"/>
</dbReference>
<dbReference type="NCBIfam" id="TIGR01595">
    <property type="entry name" value="cas_CT1132"/>
    <property type="match status" value="1"/>
</dbReference>
<name>A2SRR2_METLZ</name>
<feature type="region of interest" description="Disordered" evidence="1">
    <location>
        <begin position="123"/>
        <end position="143"/>
    </location>
</feature>
<reference evidence="2 3" key="1">
    <citation type="journal article" date="2009" name="Stand. Genomic Sci.">
        <title>Complete genome sequence of Methanocorpusculum labreanum type strain Z.</title>
        <authorList>
            <person name="Anderson I.J."/>
            <person name="Sieprawska-Lupa M."/>
            <person name="Goltsman E."/>
            <person name="Lapidus A."/>
            <person name="Copeland A."/>
            <person name="Glavina Del Rio T."/>
            <person name="Tice H."/>
            <person name="Dalin E."/>
            <person name="Barry K."/>
            <person name="Pitluck S."/>
            <person name="Hauser L."/>
            <person name="Land M."/>
            <person name="Lucas S."/>
            <person name="Richardson P."/>
            <person name="Whitman W.B."/>
            <person name="Kyrpides N.C."/>
        </authorList>
    </citation>
    <scope>NUCLEOTIDE SEQUENCE [LARGE SCALE GENOMIC DNA]</scope>
    <source>
        <strain evidence="3">ATCC 43576 / DSM 4855 / Z</strain>
    </source>
</reference>